<dbReference type="Proteomes" id="UP000887540">
    <property type="component" value="Unplaced"/>
</dbReference>
<dbReference type="WBParaSite" id="ACRNAN_scaffold8644.g30406.t1">
    <property type="protein sequence ID" value="ACRNAN_scaffold8644.g30406.t1"/>
    <property type="gene ID" value="ACRNAN_scaffold8644.g30406"/>
</dbReference>
<sequence length="229" mass="24403">MGQCSGDGEICPSEYSNTPRFVLTISPPLDWTTPANSDSSFTNIDAGTVPVTLITQGTGANLDEATSNAQQDIQDALEKAIRNVNPTYNSNDLSIDSSGITGFSINAFTSPYSVTQINSVTAPAGIVEIGAVTKQCNKTCTGTGGVTMATLPPGQVDVTTYCTLPFPDGSLACEVLSQYSAYIQEITFTIKTGPLMSGTQWREVSDNLFKILNSRQDVIFSKDIEVYPK</sequence>
<keyword evidence="1" id="KW-1185">Reference proteome</keyword>
<protein>
    <submittedName>
        <fullName evidence="2">Uncharacterized protein</fullName>
    </submittedName>
</protein>
<proteinExistence type="predicted"/>
<reference evidence="2" key="1">
    <citation type="submission" date="2022-11" db="UniProtKB">
        <authorList>
            <consortium name="WormBaseParasite"/>
        </authorList>
    </citation>
    <scope>IDENTIFICATION</scope>
</reference>
<organism evidence="1 2">
    <name type="scientific">Acrobeloides nanus</name>
    <dbReference type="NCBI Taxonomy" id="290746"/>
    <lineage>
        <taxon>Eukaryota</taxon>
        <taxon>Metazoa</taxon>
        <taxon>Ecdysozoa</taxon>
        <taxon>Nematoda</taxon>
        <taxon>Chromadorea</taxon>
        <taxon>Rhabditida</taxon>
        <taxon>Tylenchina</taxon>
        <taxon>Cephalobomorpha</taxon>
        <taxon>Cephaloboidea</taxon>
        <taxon>Cephalobidae</taxon>
        <taxon>Acrobeloides</taxon>
    </lineage>
</organism>
<evidence type="ECO:0000313" key="1">
    <source>
        <dbReference type="Proteomes" id="UP000887540"/>
    </source>
</evidence>
<name>A0A914EJT2_9BILA</name>
<dbReference type="AlphaFoldDB" id="A0A914EJT2"/>
<accession>A0A914EJT2</accession>
<evidence type="ECO:0000313" key="2">
    <source>
        <dbReference type="WBParaSite" id="ACRNAN_scaffold8644.g30406.t1"/>
    </source>
</evidence>